<keyword evidence="1" id="KW-0812">Transmembrane</keyword>
<dbReference type="EMBL" id="QWEG01000019">
    <property type="protein sequence ID" value="RHW32465.1"/>
    <property type="molecule type" value="Genomic_DNA"/>
</dbReference>
<evidence type="ECO:0000313" key="3">
    <source>
        <dbReference type="Proteomes" id="UP000284416"/>
    </source>
</evidence>
<name>A0A417YHV2_9BACI</name>
<evidence type="ECO:0000256" key="1">
    <source>
        <dbReference type="SAM" id="Phobius"/>
    </source>
</evidence>
<gene>
    <name evidence="2" type="ORF">D1B31_21315</name>
</gene>
<dbReference type="Proteomes" id="UP000284416">
    <property type="component" value="Unassembled WGS sequence"/>
</dbReference>
<feature type="transmembrane region" description="Helical" evidence="1">
    <location>
        <begin position="42"/>
        <end position="60"/>
    </location>
</feature>
<dbReference type="RefSeq" id="WP_118924270.1">
    <property type="nucleotide sequence ID" value="NZ_QWEG01000019.1"/>
</dbReference>
<keyword evidence="3" id="KW-1185">Reference proteome</keyword>
<sequence>MARKTAIRAKVSVKGGSFGAQDGDSSQSLGERRFDWRAKLRFATVILHYAGLLSHMAVLLKFKQPFFFKS</sequence>
<proteinExistence type="predicted"/>
<keyword evidence="1" id="KW-0472">Membrane</keyword>
<organism evidence="2 3">
    <name type="scientific">Neobacillus notoginsengisoli</name>
    <dbReference type="NCBI Taxonomy" id="1578198"/>
    <lineage>
        <taxon>Bacteria</taxon>
        <taxon>Bacillati</taxon>
        <taxon>Bacillota</taxon>
        <taxon>Bacilli</taxon>
        <taxon>Bacillales</taxon>
        <taxon>Bacillaceae</taxon>
        <taxon>Neobacillus</taxon>
    </lineage>
</organism>
<protein>
    <submittedName>
        <fullName evidence="2">Uncharacterized protein</fullName>
    </submittedName>
</protein>
<dbReference type="AlphaFoldDB" id="A0A417YHV2"/>
<keyword evidence="1" id="KW-1133">Transmembrane helix</keyword>
<comment type="caution">
    <text evidence="2">The sequence shown here is derived from an EMBL/GenBank/DDBJ whole genome shotgun (WGS) entry which is preliminary data.</text>
</comment>
<evidence type="ECO:0000313" key="2">
    <source>
        <dbReference type="EMBL" id="RHW32465.1"/>
    </source>
</evidence>
<accession>A0A417YHV2</accession>
<reference evidence="2 3" key="1">
    <citation type="journal article" date="2017" name="Int. J. Syst. Evol. Microbiol.">
        <title>Bacillus notoginsengisoli sp. nov., a novel bacterium isolated from the rhizosphere of Panax notoginseng.</title>
        <authorList>
            <person name="Zhang M.Y."/>
            <person name="Cheng J."/>
            <person name="Cai Y."/>
            <person name="Zhang T.Y."/>
            <person name="Wu Y.Y."/>
            <person name="Manikprabhu D."/>
            <person name="Li W.J."/>
            <person name="Zhang Y.X."/>
        </authorList>
    </citation>
    <scope>NUCLEOTIDE SEQUENCE [LARGE SCALE GENOMIC DNA]</scope>
    <source>
        <strain evidence="2 3">JCM 30743</strain>
    </source>
</reference>